<evidence type="ECO:0000256" key="1">
    <source>
        <dbReference type="SAM" id="MobiDB-lite"/>
    </source>
</evidence>
<organism evidence="2 3">
    <name type="scientific">Xyrichtys novacula</name>
    <name type="common">Pearly razorfish</name>
    <name type="synonym">Hemipteronotus novacula</name>
    <dbReference type="NCBI Taxonomy" id="13765"/>
    <lineage>
        <taxon>Eukaryota</taxon>
        <taxon>Metazoa</taxon>
        <taxon>Chordata</taxon>
        <taxon>Craniata</taxon>
        <taxon>Vertebrata</taxon>
        <taxon>Euteleostomi</taxon>
        <taxon>Actinopterygii</taxon>
        <taxon>Neopterygii</taxon>
        <taxon>Teleostei</taxon>
        <taxon>Neoteleostei</taxon>
        <taxon>Acanthomorphata</taxon>
        <taxon>Eupercaria</taxon>
        <taxon>Labriformes</taxon>
        <taxon>Labridae</taxon>
        <taxon>Xyrichtys</taxon>
    </lineage>
</organism>
<dbReference type="AlphaFoldDB" id="A0AAV1EYI3"/>
<gene>
    <name evidence="2" type="ORF">XNOV1_A028579</name>
</gene>
<evidence type="ECO:0000313" key="2">
    <source>
        <dbReference type="EMBL" id="CAJ1053750.1"/>
    </source>
</evidence>
<dbReference type="EMBL" id="OY660866">
    <property type="protein sequence ID" value="CAJ1053750.1"/>
    <property type="molecule type" value="Genomic_DNA"/>
</dbReference>
<name>A0AAV1EYI3_XYRNO</name>
<evidence type="ECO:0000313" key="3">
    <source>
        <dbReference type="Proteomes" id="UP001178508"/>
    </source>
</evidence>
<dbReference type="Proteomes" id="UP001178508">
    <property type="component" value="Chromosome 3"/>
</dbReference>
<accession>A0AAV1EYI3</accession>
<feature type="region of interest" description="Disordered" evidence="1">
    <location>
        <begin position="1"/>
        <end position="24"/>
    </location>
</feature>
<keyword evidence="3" id="KW-1185">Reference proteome</keyword>
<reference evidence="2" key="1">
    <citation type="submission" date="2023-08" db="EMBL/GenBank/DDBJ databases">
        <authorList>
            <person name="Alioto T."/>
            <person name="Alioto T."/>
            <person name="Gomez Garrido J."/>
        </authorList>
    </citation>
    <scope>NUCLEOTIDE SEQUENCE</scope>
</reference>
<protein>
    <submittedName>
        <fullName evidence="2">Uncharacterized protein</fullName>
    </submittedName>
</protein>
<sequence length="128" mass="14060">MRGDGRWKTEEEEEEKKGGLGKKNRTTRETLVGVVKEARASCSAEHVVPCLPAYLCQCVKVFQPISRSFLPVILPYSTANLLLALLHLSPHLHLHHLHLLLLLLFHVSSSPPGLPIAQAAVTSACLHS</sequence>
<proteinExistence type="predicted"/>